<dbReference type="InterPro" id="IPR050078">
    <property type="entry name" value="Ribosomal_L11_MeTrfase_PrmA"/>
</dbReference>
<comment type="caution">
    <text evidence="7">The sequence shown here is derived from an EMBL/GenBank/DDBJ whole genome shotgun (WGS) entry which is preliminary data.</text>
</comment>
<dbReference type="GO" id="GO:0005840">
    <property type="term" value="C:ribosome"/>
    <property type="evidence" value="ECO:0007669"/>
    <property type="project" value="UniProtKB-KW"/>
</dbReference>
<comment type="subcellular location">
    <subcellularLocation>
        <location evidence="6">Cytoplasm</location>
    </subcellularLocation>
</comment>
<name>A0A1B7LF85_9FIRM</name>
<dbReference type="GO" id="GO:0005737">
    <property type="term" value="C:cytoplasm"/>
    <property type="evidence" value="ECO:0007669"/>
    <property type="project" value="UniProtKB-SubCell"/>
</dbReference>
<keyword evidence="7" id="KW-0689">Ribosomal protein</keyword>
<evidence type="ECO:0000256" key="5">
    <source>
        <dbReference type="ARBA" id="ARBA00022691"/>
    </source>
</evidence>
<organism evidence="7 8">
    <name type="scientific">Desulfotomaculum copahuensis</name>
    <dbReference type="NCBI Taxonomy" id="1838280"/>
    <lineage>
        <taxon>Bacteria</taxon>
        <taxon>Bacillati</taxon>
        <taxon>Bacillota</taxon>
        <taxon>Clostridia</taxon>
        <taxon>Eubacteriales</taxon>
        <taxon>Desulfotomaculaceae</taxon>
        <taxon>Desulfotomaculum</taxon>
    </lineage>
</organism>
<evidence type="ECO:0000313" key="8">
    <source>
        <dbReference type="Proteomes" id="UP000078532"/>
    </source>
</evidence>
<comment type="catalytic activity">
    <reaction evidence="6">
        <text>L-lysyl-[protein] + 3 S-adenosyl-L-methionine = N(6),N(6),N(6)-trimethyl-L-lysyl-[protein] + 3 S-adenosyl-L-homocysteine + 3 H(+)</text>
        <dbReference type="Rhea" id="RHEA:54192"/>
        <dbReference type="Rhea" id="RHEA-COMP:9752"/>
        <dbReference type="Rhea" id="RHEA-COMP:13826"/>
        <dbReference type="ChEBI" id="CHEBI:15378"/>
        <dbReference type="ChEBI" id="CHEBI:29969"/>
        <dbReference type="ChEBI" id="CHEBI:57856"/>
        <dbReference type="ChEBI" id="CHEBI:59789"/>
        <dbReference type="ChEBI" id="CHEBI:61961"/>
    </reaction>
</comment>
<dbReference type="PANTHER" id="PTHR43648:SF1">
    <property type="entry name" value="ELECTRON TRANSFER FLAVOPROTEIN BETA SUBUNIT LYSINE METHYLTRANSFERASE"/>
    <property type="match status" value="1"/>
</dbReference>
<feature type="binding site" evidence="6">
    <location>
        <position position="155"/>
    </location>
    <ligand>
        <name>S-adenosyl-L-methionine</name>
        <dbReference type="ChEBI" id="CHEBI:59789"/>
    </ligand>
</feature>
<accession>A0A1B7LF85</accession>
<dbReference type="NCBIfam" id="TIGR00406">
    <property type="entry name" value="prmA"/>
    <property type="match status" value="1"/>
</dbReference>
<dbReference type="InterPro" id="IPR029063">
    <property type="entry name" value="SAM-dependent_MTases_sf"/>
</dbReference>
<feature type="binding site" evidence="6">
    <location>
        <position position="176"/>
    </location>
    <ligand>
        <name>S-adenosyl-L-methionine</name>
        <dbReference type="ChEBI" id="CHEBI:59789"/>
    </ligand>
</feature>
<evidence type="ECO:0000256" key="3">
    <source>
        <dbReference type="ARBA" id="ARBA00022603"/>
    </source>
</evidence>
<proteinExistence type="inferred from homology"/>
<feature type="binding site" evidence="6">
    <location>
        <position position="241"/>
    </location>
    <ligand>
        <name>S-adenosyl-L-methionine</name>
        <dbReference type="ChEBI" id="CHEBI:59789"/>
    </ligand>
</feature>
<dbReference type="STRING" id="1838280.A6M21_09095"/>
<dbReference type="EMBL" id="LYVF01000137">
    <property type="protein sequence ID" value="OAT82300.1"/>
    <property type="molecule type" value="Genomic_DNA"/>
</dbReference>
<comment type="similarity">
    <text evidence="1 6">Belongs to the methyltransferase superfamily. PrmA family.</text>
</comment>
<comment type="function">
    <text evidence="6">Methylates ribosomal protein L11.</text>
</comment>
<dbReference type="HAMAP" id="MF_00735">
    <property type="entry name" value="Methyltr_PrmA"/>
    <property type="match status" value="1"/>
</dbReference>
<dbReference type="GO" id="GO:0016279">
    <property type="term" value="F:protein-lysine N-methyltransferase activity"/>
    <property type="evidence" value="ECO:0007669"/>
    <property type="project" value="RHEA"/>
</dbReference>
<evidence type="ECO:0000256" key="1">
    <source>
        <dbReference type="ARBA" id="ARBA00009741"/>
    </source>
</evidence>
<dbReference type="AlphaFoldDB" id="A0A1B7LF85"/>
<reference evidence="7 8" key="1">
    <citation type="submission" date="2016-04" db="EMBL/GenBank/DDBJ databases">
        <authorList>
            <person name="Evans L.H."/>
            <person name="Alamgir A."/>
            <person name="Owens N."/>
            <person name="Weber N.D."/>
            <person name="Virtaneva K."/>
            <person name="Barbian K."/>
            <person name="Babar A."/>
            <person name="Rosenke K."/>
        </authorList>
    </citation>
    <scope>NUCLEOTIDE SEQUENCE [LARGE SCALE GENOMIC DNA]</scope>
    <source>
        <strain evidence="7 8">LMa1</strain>
    </source>
</reference>
<gene>
    <name evidence="6" type="primary">prmA</name>
    <name evidence="7" type="ORF">A6M21_09095</name>
</gene>
<dbReference type="EC" id="2.1.1.-" evidence="6"/>
<evidence type="ECO:0000256" key="2">
    <source>
        <dbReference type="ARBA" id="ARBA00022490"/>
    </source>
</evidence>
<evidence type="ECO:0000313" key="7">
    <source>
        <dbReference type="EMBL" id="OAT82300.1"/>
    </source>
</evidence>
<dbReference type="Pfam" id="PF06325">
    <property type="entry name" value="PrmA"/>
    <property type="match status" value="1"/>
</dbReference>
<dbReference type="RefSeq" id="WP_066667800.1">
    <property type="nucleotide sequence ID" value="NZ_LYVF01000137.1"/>
</dbReference>
<dbReference type="SUPFAM" id="SSF53335">
    <property type="entry name" value="S-adenosyl-L-methionine-dependent methyltransferases"/>
    <property type="match status" value="1"/>
</dbReference>
<keyword evidence="2 6" id="KW-0963">Cytoplasm</keyword>
<dbReference type="OrthoDB" id="9785995at2"/>
<feature type="binding site" evidence="6">
    <location>
        <position position="198"/>
    </location>
    <ligand>
        <name>S-adenosyl-L-methionine</name>
        <dbReference type="ChEBI" id="CHEBI:59789"/>
    </ligand>
</feature>
<dbReference type="GO" id="GO:0032259">
    <property type="term" value="P:methylation"/>
    <property type="evidence" value="ECO:0007669"/>
    <property type="project" value="UniProtKB-KW"/>
</dbReference>
<dbReference type="Gene3D" id="3.40.50.150">
    <property type="entry name" value="Vaccinia Virus protein VP39"/>
    <property type="match status" value="1"/>
</dbReference>
<dbReference type="PANTHER" id="PTHR43648">
    <property type="entry name" value="ELECTRON TRANSFER FLAVOPROTEIN BETA SUBUNIT LYSINE METHYLTRANSFERASE"/>
    <property type="match status" value="1"/>
</dbReference>
<dbReference type="InterPro" id="IPR004498">
    <property type="entry name" value="Ribosomal_PrmA_MeTrfase"/>
</dbReference>
<keyword evidence="3 6" id="KW-0489">Methyltransferase</keyword>
<keyword evidence="7" id="KW-0687">Ribonucleoprotein</keyword>
<dbReference type="Proteomes" id="UP000078532">
    <property type="component" value="Unassembled WGS sequence"/>
</dbReference>
<sequence>MQWLEIAVSIPPEDVEAVCNFFVEFDTGGVAVDDPAFISAYMDLPPDAVVPGALTAPEMPVVRAYLPVDGRLEERLARLRQTLTALWPVAARGLKTRLLDEQDWANAWRAYYKPVPVGRSLVVKPSWEEYRVDPGRHVIELDPGMAFGCGTHPTTVMCLELLEETVASGETVIDVGTGSGILAVAAALLGAGRVTAVDNDPVAVAAARENIIRNGVQGIVTAKQGDLLAGEWEPAGLVAANIVADVIIRLAPAAAMLLKPGGLFIVSGIIRDREAQVRWALAAAGLSVSRERRGGEWVALAAGRV</sequence>
<keyword evidence="8" id="KW-1185">Reference proteome</keyword>
<keyword evidence="5 6" id="KW-0949">S-adenosyl-L-methionine</keyword>
<keyword evidence="4 6" id="KW-0808">Transferase</keyword>
<evidence type="ECO:0000256" key="6">
    <source>
        <dbReference type="HAMAP-Rule" id="MF_00735"/>
    </source>
</evidence>
<dbReference type="PIRSF" id="PIRSF000401">
    <property type="entry name" value="RPL11_MTase"/>
    <property type="match status" value="1"/>
</dbReference>
<protein>
    <recommendedName>
        <fullName evidence="6">Ribosomal protein L11 methyltransferase</fullName>
        <shortName evidence="6">L11 Mtase</shortName>
        <ecNumber evidence="6">2.1.1.-</ecNumber>
    </recommendedName>
</protein>
<dbReference type="CDD" id="cd02440">
    <property type="entry name" value="AdoMet_MTases"/>
    <property type="match status" value="1"/>
</dbReference>
<evidence type="ECO:0000256" key="4">
    <source>
        <dbReference type="ARBA" id="ARBA00022679"/>
    </source>
</evidence>